<dbReference type="RefSeq" id="XP_060335804.1">
    <property type="nucleotide sequence ID" value="XM_060472018.1"/>
</dbReference>
<protein>
    <submittedName>
        <fullName evidence="2">Mitochondrial protein Pet127-domain-containing protein</fullName>
    </submittedName>
</protein>
<dbReference type="PANTHER" id="PTHR31014">
    <property type="entry name" value="MITOCHONDRIAL TRANSLATION SYSTEM COMPONENT PET127-RELATED"/>
    <property type="match status" value="1"/>
</dbReference>
<evidence type="ECO:0000313" key="2">
    <source>
        <dbReference type="EMBL" id="KAK0464683.1"/>
    </source>
</evidence>
<reference evidence="2" key="1">
    <citation type="submission" date="2023-06" db="EMBL/GenBank/DDBJ databases">
        <authorList>
            <consortium name="Lawrence Berkeley National Laboratory"/>
            <person name="Ahrendt S."/>
            <person name="Sahu N."/>
            <person name="Indic B."/>
            <person name="Wong-Bajracharya J."/>
            <person name="Merenyi Z."/>
            <person name="Ke H.-M."/>
            <person name="Monk M."/>
            <person name="Kocsube S."/>
            <person name="Drula E."/>
            <person name="Lipzen A."/>
            <person name="Balint B."/>
            <person name="Henrissat B."/>
            <person name="Andreopoulos B."/>
            <person name="Martin F.M."/>
            <person name="Harder C.B."/>
            <person name="Rigling D."/>
            <person name="Ford K.L."/>
            <person name="Foster G.D."/>
            <person name="Pangilinan J."/>
            <person name="Papanicolaou A."/>
            <person name="Barry K."/>
            <person name="LaButti K."/>
            <person name="Viragh M."/>
            <person name="Koriabine M."/>
            <person name="Yan M."/>
            <person name="Riley R."/>
            <person name="Champramary S."/>
            <person name="Plett K.L."/>
            <person name="Tsai I.J."/>
            <person name="Slot J."/>
            <person name="Sipos G."/>
            <person name="Plett J."/>
            <person name="Nagy L.G."/>
            <person name="Grigoriev I.V."/>
        </authorList>
    </citation>
    <scope>NUCLEOTIDE SEQUENCE</scope>
    <source>
        <strain evidence="2">CCBAS 213</strain>
    </source>
</reference>
<gene>
    <name evidence="2" type="ORF">EV420DRAFT_1517604</name>
</gene>
<feature type="compositionally biased region" description="Acidic residues" evidence="1">
    <location>
        <begin position="755"/>
        <end position="764"/>
    </location>
</feature>
<dbReference type="EMBL" id="JAUEPS010000006">
    <property type="protein sequence ID" value="KAK0464683.1"/>
    <property type="molecule type" value="Genomic_DNA"/>
</dbReference>
<evidence type="ECO:0000313" key="3">
    <source>
        <dbReference type="Proteomes" id="UP001175211"/>
    </source>
</evidence>
<dbReference type="Pfam" id="PF08634">
    <property type="entry name" value="Pet127"/>
    <property type="match status" value="1"/>
</dbReference>
<dbReference type="InterPro" id="IPR013943">
    <property type="entry name" value="Pet127"/>
</dbReference>
<proteinExistence type="predicted"/>
<dbReference type="PANTHER" id="PTHR31014:SF0">
    <property type="entry name" value="MITOCHONDRIAL TRANSLATION SYSTEM COMPONENT PET127-RELATED"/>
    <property type="match status" value="1"/>
</dbReference>
<dbReference type="GO" id="GO:0005740">
    <property type="term" value="C:mitochondrial envelope"/>
    <property type="evidence" value="ECO:0007669"/>
    <property type="project" value="TreeGrafter"/>
</dbReference>
<dbReference type="Proteomes" id="UP001175211">
    <property type="component" value="Unassembled WGS sequence"/>
</dbReference>
<comment type="caution">
    <text evidence="2">The sequence shown here is derived from an EMBL/GenBank/DDBJ whole genome shotgun (WGS) entry which is preliminary data.</text>
</comment>
<feature type="region of interest" description="Disordered" evidence="1">
    <location>
        <begin position="748"/>
        <end position="845"/>
    </location>
</feature>
<name>A0AA39TS44_ARMTA</name>
<dbReference type="GeneID" id="85355566"/>
<accession>A0AA39TS44</accession>
<feature type="compositionally biased region" description="Basic residues" evidence="1">
    <location>
        <begin position="158"/>
        <end position="179"/>
    </location>
</feature>
<keyword evidence="3" id="KW-1185">Reference proteome</keyword>
<organism evidence="2 3">
    <name type="scientific">Armillaria tabescens</name>
    <name type="common">Ringless honey mushroom</name>
    <name type="synonym">Agaricus tabescens</name>
    <dbReference type="NCBI Taxonomy" id="1929756"/>
    <lineage>
        <taxon>Eukaryota</taxon>
        <taxon>Fungi</taxon>
        <taxon>Dikarya</taxon>
        <taxon>Basidiomycota</taxon>
        <taxon>Agaricomycotina</taxon>
        <taxon>Agaricomycetes</taxon>
        <taxon>Agaricomycetidae</taxon>
        <taxon>Agaricales</taxon>
        <taxon>Marasmiineae</taxon>
        <taxon>Physalacriaceae</taxon>
        <taxon>Desarmillaria</taxon>
    </lineage>
</organism>
<evidence type="ECO:0000256" key="1">
    <source>
        <dbReference type="SAM" id="MobiDB-lite"/>
    </source>
</evidence>
<sequence length="845" mass="94569">MSFFHTGLTNLPGPSSICRSSLKTMARRKPLTQTKFFQMSLQSQEALSENAKTTIRVLETISKMTVGSSRSHETGLSEKEFVTGWGENKLTPLVADKLVPSDGPSPAEPKSYVSETEKWDEIEGFKLHVESKSYQAKVSKASTKATKATVKGAAKGTKVKVKAPKTRAATKVKEKKTKKAKAEKNDDMGSDEVIADPKPIKLALPYAHTAEGTLSSTEGHVLQDVKPFAAQRPVARLSHGLDRVLFNPGVHWLRDPRSHVYNFSPSVEKIPRIFDFAFERLPGFTKSSRDEELWNLANRENRKFAGSTSSLSGMLCQIYFLISGNKPVNLETLSQNFQRAPNNFTPGQRMPPTVVFNHRNGTYAIDSHADTLSDKNILTWMGTLLEKYLTTPLPEFPTFMRTETPYVEAETTEKTMRDAFRFAKSKTFVMRSQLDCQDRRLPGTGVFDIKTRACLPIRMDILNFKENSGYIIKQHYGVMESFEREYYDLIRSAFLKYSFQARIGNMDGVFVAYHNTERMFGFQYVSLAEMDGCLYGQTEGVGDRIFDKCVSLLEAISEEVVNCFPGQSVKATFETVASDLNVFVQPADWKPESPEDKSPIKQLVVRLKHYLGDSSRKVPAYKAIEYSHIDDWITHWTIGLTADEHEHEIRAQFRATLTRKFRAHCLPEGVSFANIAEFWTNLNFNGQPPDPAEALSPEFFLENFTEPDAMILMLRQAAKNGRAETERLKDLDKSRPIYVLGERFDEAVAHGGPDADADMEATSEEETRMPENIRGPMDDEEFAAKSLSGVARNSLSDGSQGPAEGSAEEPSQRESSGTSVRLHSETAPETAPPQRQTDLPTDGGP</sequence>
<dbReference type="AlphaFoldDB" id="A0AA39TS44"/>
<dbReference type="GO" id="GO:0000964">
    <property type="term" value="P:mitochondrial RNA 5'-end processing"/>
    <property type="evidence" value="ECO:0007669"/>
    <property type="project" value="TreeGrafter"/>
</dbReference>
<feature type="region of interest" description="Disordered" evidence="1">
    <location>
        <begin position="158"/>
        <end position="193"/>
    </location>
</feature>